<name>A0ABS0SXT1_9CAUL</name>
<dbReference type="RefSeq" id="WP_198576360.1">
    <property type="nucleotide sequence ID" value="NZ_JADWOX010000007.1"/>
</dbReference>
<gene>
    <name evidence="1" type="ORF">I4Q42_12285</name>
</gene>
<reference evidence="1 2" key="1">
    <citation type="submission" date="2020-11" db="EMBL/GenBank/DDBJ databases">
        <title>genome sequence of strain KACC 18849.</title>
        <authorList>
            <person name="Gao J."/>
            <person name="Zhang X."/>
        </authorList>
    </citation>
    <scope>NUCLEOTIDE SEQUENCE [LARGE SCALE GENOMIC DNA]</scope>
    <source>
        <strain evidence="1 2">KACC 18849</strain>
    </source>
</reference>
<evidence type="ECO:0000313" key="2">
    <source>
        <dbReference type="Proteomes" id="UP000639859"/>
    </source>
</evidence>
<accession>A0ABS0SXT1</accession>
<dbReference type="EMBL" id="JADWOX010000007">
    <property type="protein sequence ID" value="MBI1684447.1"/>
    <property type="molecule type" value="Genomic_DNA"/>
</dbReference>
<dbReference type="Proteomes" id="UP000639859">
    <property type="component" value="Unassembled WGS sequence"/>
</dbReference>
<proteinExistence type="predicted"/>
<keyword evidence="2" id="KW-1185">Reference proteome</keyword>
<organism evidence="1 2">
    <name type="scientific">Caulobacter hibisci</name>
    <dbReference type="NCBI Taxonomy" id="2035993"/>
    <lineage>
        <taxon>Bacteria</taxon>
        <taxon>Pseudomonadati</taxon>
        <taxon>Pseudomonadota</taxon>
        <taxon>Alphaproteobacteria</taxon>
        <taxon>Caulobacterales</taxon>
        <taxon>Caulobacteraceae</taxon>
        <taxon>Caulobacter</taxon>
    </lineage>
</organism>
<sequence>MPYFSKFDGPHDEVVWVDIESIVSFSAYEAPAGDDECCHLRLAGGHAFTVKATVEAVEEALIGRQIEGLQDGRRRAPRR</sequence>
<evidence type="ECO:0000313" key="1">
    <source>
        <dbReference type="EMBL" id="MBI1684447.1"/>
    </source>
</evidence>
<comment type="caution">
    <text evidence="1">The sequence shown here is derived from an EMBL/GenBank/DDBJ whole genome shotgun (WGS) entry which is preliminary data.</text>
</comment>
<protein>
    <submittedName>
        <fullName evidence="1">Uncharacterized protein</fullName>
    </submittedName>
</protein>